<dbReference type="Pfam" id="PF00144">
    <property type="entry name" value="Beta-lactamase"/>
    <property type="match status" value="1"/>
</dbReference>
<feature type="domain" description="Beta-lactamase-related" evidence="2">
    <location>
        <begin position="41"/>
        <end position="334"/>
    </location>
</feature>
<comment type="caution">
    <text evidence="3">The sequence shown here is derived from an EMBL/GenBank/DDBJ whole genome shotgun (WGS) entry which is preliminary data.</text>
</comment>
<dbReference type="PANTHER" id="PTHR46825:SF7">
    <property type="entry name" value="D-ALANYL-D-ALANINE CARBOXYPEPTIDASE"/>
    <property type="match status" value="1"/>
</dbReference>
<dbReference type="Gene3D" id="3.40.710.10">
    <property type="entry name" value="DD-peptidase/beta-lactamase superfamily"/>
    <property type="match status" value="1"/>
</dbReference>
<accession>A0A2P8CV85</accession>
<reference evidence="3 4" key="1">
    <citation type="submission" date="2018-03" db="EMBL/GenBank/DDBJ databases">
        <title>Genomic Encyclopedia of Type Strains, Phase III (KMG-III): the genomes of soil and plant-associated and newly described type strains.</title>
        <authorList>
            <person name="Whitman W."/>
        </authorList>
    </citation>
    <scope>NUCLEOTIDE SEQUENCE [LARGE SCALE GENOMIC DNA]</scope>
    <source>
        <strain evidence="3 4">CGMCC 1.12700</strain>
    </source>
</reference>
<dbReference type="InterPro" id="IPR012338">
    <property type="entry name" value="Beta-lactam/transpept-like"/>
</dbReference>
<evidence type="ECO:0000256" key="1">
    <source>
        <dbReference type="SAM" id="SignalP"/>
    </source>
</evidence>
<keyword evidence="1" id="KW-0732">Signal</keyword>
<feature type="signal peptide" evidence="1">
    <location>
        <begin position="1"/>
        <end position="20"/>
    </location>
</feature>
<feature type="chain" id="PRO_5015197591" evidence="1">
    <location>
        <begin position="21"/>
        <end position="441"/>
    </location>
</feature>
<proteinExistence type="predicted"/>
<evidence type="ECO:0000313" key="4">
    <source>
        <dbReference type="Proteomes" id="UP000240572"/>
    </source>
</evidence>
<dbReference type="RefSeq" id="WP_106525243.1">
    <property type="nucleotide sequence ID" value="NZ_PYGD01000014.1"/>
</dbReference>
<protein>
    <submittedName>
        <fullName evidence="3">CubicO group peptidase (Beta-lactamase class C family)</fullName>
    </submittedName>
</protein>
<evidence type="ECO:0000259" key="2">
    <source>
        <dbReference type="Pfam" id="PF00144"/>
    </source>
</evidence>
<dbReference type="Proteomes" id="UP000240572">
    <property type="component" value="Unassembled WGS sequence"/>
</dbReference>
<keyword evidence="4" id="KW-1185">Reference proteome</keyword>
<evidence type="ECO:0000313" key="3">
    <source>
        <dbReference type="EMBL" id="PSK88884.1"/>
    </source>
</evidence>
<gene>
    <name evidence="3" type="ORF">B0I18_11496</name>
</gene>
<dbReference type="OrthoDB" id="9793489at2"/>
<sequence length="441" mass="48535">MNKLIKATALLLLSAITLQAQTFDAAKMDSLLQTLNRHDKAMGSVAIGQKGQNVYTRAYGYADAEAKIPATPQTRYRIGSISKMFTATMIFQLIEKKKLSLATTLDKFYPAVPHAAQITIADLLQHRSGIHNFTDADDYAAYHTQPKTHDEIVALIVKGGSDFTPNEKAAYSNANYVLLGYIIEQLYKQSYAEVLQTQVAKKAGLANTYYGGKINTQAQEARSYHYTDNTLTPETETDMSIPGGAGAIVSTPSDLIRFIRALFTGRLVSPGNLELMKTVKDQYGMGMFQIPFHDRVSFGHSGGIDGFSSMLAYFPKEEVSIAYCTNALNYNMNDALIGMLSIYFGMPYTLPEFNTLVLKPEELDKYTGTYASTQLPLKITITKDVNVLFAQATGQSAFALTATGPDQFGFDQAGIQLSFDPPNNKMTLKQSGQTYLFTKEP</sequence>
<dbReference type="InterPro" id="IPR050491">
    <property type="entry name" value="AmpC-like"/>
</dbReference>
<dbReference type="AlphaFoldDB" id="A0A2P8CV85"/>
<organism evidence="3 4">
    <name type="scientific">Taibaiella chishuiensis</name>
    <dbReference type="NCBI Taxonomy" id="1434707"/>
    <lineage>
        <taxon>Bacteria</taxon>
        <taxon>Pseudomonadati</taxon>
        <taxon>Bacteroidota</taxon>
        <taxon>Chitinophagia</taxon>
        <taxon>Chitinophagales</taxon>
        <taxon>Chitinophagaceae</taxon>
        <taxon>Taibaiella</taxon>
    </lineage>
</organism>
<name>A0A2P8CV85_9BACT</name>
<dbReference type="SUPFAM" id="SSF56601">
    <property type="entry name" value="beta-lactamase/transpeptidase-like"/>
    <property type="match status" value="1"/>
</dbReference>
<dbReference type="PANTHER" id="PTHR46825">
    <property type="entry name" value="D-ALANYL-D-ALANINE-CARBOXYPEPTIDASE/ENDOPEPTIDASE AMPH"/>
    <property type="match status" value="1"/>
</dbReference>
<dbReference type="InterPro" id="IPR001466">
    <property type="entry name" value="Beta-lactam-related"/>
</dbReference>
<dbReference type="EMBL" id="PYGD01000014">
    <property type="protein sequence ID" value="PSK88884.1"/>
    <property type="molecule type" value="Genomic_DNA"/>
</dbReference>